<accession>W6N320</accession>
<proteinExistence type="inferred from homology"/>
<dbReference type="InterPro" id="IPR013766">
    <property type="entry name" value="Thioredoxin_domain"/>
</dbReference>
<dbReference type="GeneID" id="29419207"/>
<keyword evidence="11" id="KW-1185">Reference proteome</keyword>
<reference evidence="10 11" key="1">
    <citation type="journal article" date="2015" name="Genome Announc.">
        <title>Draft Genome Sequence of Clostridium tyrobutyricum Strain DIVETGP, Isolated from Cow's Milk for Grana Padano Production.</title>
        <authorList>
            <person name="Soggiu A."/>
            <person name="Piras C."/>
            <person name="Gaiarsa S."/>
            <person name="Sassera D."/>
            <person name="Roncada P."/>
            <person name="Bendixen E."/>
            <person name="Brasca M."/>
            <person name="Bonizzi L."/>
        </authorList>
    </citation>
    <scope>NUCLEOTIDE SEQUENCE [LARGE SCALE GENOMIC DNA]</scope>
    <source>
        <strain evidence="10 11">DIVETGP</strain>
    </source>
</reference>
<protein>
    <recommendedName>
        <fullName evidence="2 7">Thioredoxin</fullName>
    </recommendedName>
</protein>
<evidence type="ECO:0000256" key="6">
    <source>
        <dbReference type="ARBA" id="ARBA00023284"/>
    </source>
</evidence>
<dbReference type="Pfam" id="PF00085">
    <property type="entry name" value="Thioredoxin"/>
    <property type="match status" value="1"/>
</dbReference>
<dbReference type="CDD" id="cd02947">
    <property type="entry name" value="TRX_family"/>
    <property type="match status" value="1"/>
</dbReference>
<dbReference type="GO" id="GO:0005737">
    <property type="term" value="C:cytoplasm"/>
    <property type="evidence" value="ECO:0007669"/>
    <property type="project" value="TreeGrafter"/>
</dbReference>
<evidence type="ECO:0000256" key="7">
    <source>
        <dbReference type="PIRNR" id="PIRNR000077"/>
    </source>
</evidence>
<evidence type="ECO:0000256" key="8">
    <source>
        <dbReference type="PIRSR" id="PIRSR000077-4"/>
    </source>
</evidence>
<keyword evidence="4" id="KW-0249">Electron transport</keyword>
<evidence type="ECO:0000256" key="2">
    <source>
        <dbReference type="ARBA" id="ARBA00020570"/>
    </source>
</evidence>
<dbReference type="PANTHER" id="PTHR45663">
    <property type="entry name" value="GEO12009P1"/>
    <property type="match status" value="1"/>
</dbReference>
<dbReference type="OrthoDB" id="1906716at2"/>
<dbReference type="PIRSF" id="PIRSF000077">
    <property type="entry name" value="Thioredoxin"/>
    <property type="match status" value="1"/>
</dbReference>
<keyword evidence="3" id="KW-0813">Transport</keyword>
<dbReference type="Gene3D" id="3.40.30.10">
    <property type="entry name" value="Glutaredoxin"/>
    <property type="match status" value="1"/>
</dbReference>
<dbReference type="InterPro" id="IPR036249">
    <property type="entry name" value="Thioredoxin-like_sf"/>
</dbReference>
<evidence type="ECO:0000256" key="4">
    <source>
        <dbReference type="ARBA" id="ARBA00022982"/>
    </source>
</evidence>
<evidence type="ECO:0000313" key="10">
    <source>
        <dbReference type="EMBL" id="CDL90823.1"/>
    </source>
</evidence>
<dbReference type="FunFam" id="3.40.30.10:FF:000001">
    <property type="entry name" value="Thioredoxin"/>
    <property type="match status" value="1"/>
</dbReference>
<dbReference type="Proteomes" id="UP000019482">
    <property type="component" value="Unassembled WGS sequence"/>
</dbReference>
<dbReference type="InterPro" id="IPR005746">
    <property type="entry name" value="Thioredoxin"/>
</dbReference>
<dbReference type="PROSITE" id="PS51352">
    <property type="entry name" value="THIOREDOXIN_2"/>
    <property type="match status" value="1"/>
</dbReference>
<comment type="similarity">
    <text evidence="1 7">Belongs to the thioredoxin family.</text>
</comment>
<feature type="domain" description="Thioredoxin" evidence="9">
    <location>
        <begin position="1"/>
        <end position="110"/>
    </location>
</feature>
<dbReference type="PANTHER" id="PTHR45663:SF11">
    <property type="entry name" value="GEO12009P1"/>
    <property type="match status" value="1"/>
</dbReference>
<dbReference type="SUPFAM" id="SSF52833">
    <property type="entry name" value="Thioredoxin-like"/>
    <property type="match status" value="1"/>
</dbReference>
<keyword evidence="5 8" id="KW-1015">Disulfide bond</keyword>
<dbReference type="GO" id="GO:0015035">
    <property type="term" value="F:protein-disulfide reductase activity"/>
    <property type="evidence" value="ECO:0007669"/>
    <property type="project" value="InterPro"/>
</dbReference>
<feature type="disulfide bond" description="Redox-active" evidence="8">
    <location>
        <begin position="34"/>
        <end position="37"/>
    </location>
</feature>
<name>W6N320_CLOTY</name>
<keyword evidence="6 8" id="KW-0676">Redox-active center</keyword>
<dbReference type="RefSeq" id="WP_017895407.1">
    <property type="nucleotide sequence ID" value="NZ_CBXI010000010.1"/>
</dbReference>
<evidence type="ECO:0000313" key="11">
    <source>
        <dbReference type="Proteomes" id="UP000019482"/>
    </source>
</evidence>
<evidence type="ECO:0000256" key="3">
    <source>
        <dbReference type="ARBA" id="ARBA00022448"/>
    </source>
</evidence>
<dbReference type="EMBL" id="CBXI010000010">
    <property type="protein sequence ID" value="CDL90823.1"/>
    <property type="molecule type" value="Genomic_DNA"/>
</dbReference>
<comment type="caution">
    <text evidence="10">The sequence shown here is derived from an EMBL/GenBank/DDBJ whole genome shotgun (WGS) entry which is preliminary data.</text>
</comment>
<evidence type="ECO:0000256" key="5">
    <source>
        <dbReference type="ARBA" id="ARBA00023157"/>
    </source>
</evidence>
<sequence>MKNNIILNIEERNFDRLTFDNKIPVLVLFYAKRCGVCKMLYPILEEIAEYYFRKLKIYSVDVDRYETLAQRFRLKGIPTVLMFKNGEVVEKIVGFNSKKNLDNIVKYHLRNDFNV</sequence>
<dbReference type="AlphaFoldDB" id="W6N320"/>
<evidence type="ECO:0000259" key="9">
    <source>
        <dbReference type="PROSITE" id="PS51352"/>
    </source>
</evidence>
<gene>
    <name evidence="10" type="ORF">CTDIVETGP_0893</name>
</gene>
<evidence type="ECO:0000256" key="1">
    <source>
        <dbReference type="ARBA" id="ARBA00008987"/>
    </source>
</evidence>
<organism evidence="10 11">
    <name type="scientific">Clostridium tyrobutyricum DIVETGP</name>
    <dbReference type="NCBI Taxonomy" id="1408889"/>
    <lineage>
        <taxon>Bacteria</taxon>
        <taxon>Bacillati</taxon>
        <taxon>Bacillota</taxon>
        <taxon>Clostridia</taxon>
        <taxon>Eubacteriales</taxon>
        <taxon>Clostridiaceae</taxon>
        <taxon>Clostridium</taxon>
    </lineage>
</organism>